<feature type="region of interest" description="Disordered" evidence="1">
    <location>
        <begin position="458"/>
        <end position="487"/>
    </location>
</feature>
<dbReference type="AlphaFoldDB" id="A0AA39WCY2"/>
<sequence length="507" mass="56844">MSSTLKPRQFLLDSCRSKYSWASGAARGTTSARDRYQKDLEIAFSEINGLMAGMQYQDQKQSQSKEQHAYASEISEDDLLIEEPATDRYSAPPEPTGVMEERSFASQWAAIHTVRDETEFHHKKFREITAGHQDDPILSKLSEQYPNSKDIRVTGAKLAKDVLQGFRPKKLSHVFAFTSFSYACSKLLYKRGLLRQEDILADLMEWRDLILDKREKQAFDRLASELWPESKEHLHFIDVPEQPVVSSTITIPPPLTAAALDSSLGLSTPPFSFQPVNGESAEGSTMNSTYGSYDLGYTSMPSTLDVGPALSTPRQTNRQAAEEDSRTPQKAVALEETILFLVVFAFLQGIVGLLNVLSGRNFLGPQRHTLFRAEEGEQEAFYHSARETFFQPFYHGRDSGKPACMALLSVAEKFTKQGYLQTFPEIQHYLVTLATVALPPGEIFLKFVASVASNNVPSMIPSSPSHNTKKREREEETETSENAPSPAKRYVTVHPKFAVLYNSSLQY</sequence>
<reference evidence="3" key="1">
    <citation type="submission" date="2023-06" db="EMBL/GenBank/DDBJ databases">
        <title>Genome-scale phylogeny and comparative genomics of the fungal order Sordariales.</title>
        <authorList>
            <consortium name="Lawrence Berkeley National Laboratory"/>
            <person name="Hensen N."/>
            <person name="Bonometti L."/>
            <person name="Westerberg I."/>
            <person name="Brannstrom I.O."/>
            <person name="Guillou S."/>
            <person name="Cros-Aarteil S."/>
            <person name="Calhoun S."/>
            <person name="Haridas S."/>
            <person name="Kuo A."/>
            <person name="Mondo S."/>
            <person name="Pangilinan J."/>
            <person name="Riley R."/>
            <person name="Labutti K."/>
            <person name="Andreopoulos B."/>
            <person name="Lipzen A."/>
            <person name="Chen C."/>
            <person name="Yanf M."/>
            <person name="Daum C."/>
            <person name="Ng V."/>
            <person name="Clum A."/>
            <person name="Steindorff A."/>
            <person name="Ohm R."/>
            <person name="Martin F."/>
            <person name="Silar P."/>
            <person name="Natvig D."/>
            <person name="Lalanne C."/>
            <person name="Gautier V."/>
            <person name="Ament-Velasquez S.L."/>
            <person name="Kruys A."/>
            <person name="Hutchinson M.I."/>
            <person name="Powell A.J."/>
            <person name="Barry K."/>
            <person name="Miller A.N."/>
            <person name="Grigoriev I.V."/>
            <person name="Debuchy R."/>
            <person name="Gladieux P."/>
            <person name="Thoren M.H."/>
            <person name="Johannesson H."/>
        </authorList>
    </citation>
    <scope>NUCLEOTIDE SEQUENCE</scope>
    <source>
        <strain evidence="3">CBS 606.72</strain>
    </source>
</reference>
<protein>
    <submittedName>
        <fullName evidence="3">Uncharacterized protein</fullName>
    </submittedName>
</protein>
<dbReference type="EMBL" id="JAULSU010000007">
    <property type="protein sequence ID" value="KAK0612086.1"/>
    <property type="molecule type" value="Genomic_DNA"/>
</dbReference>
<gene>
    <name evidence="3" type="ORF">B0T14DRAFT_441401</name>
</gene>
<keyword evidence="4" id="KW-1185">Reference proteome</keyword>
<evidence type="ECO:0000256" key="2">
    <source>
        <dbReference type="SAM" id="Phobius"/>
    </source>
</evidence>
<evidence type="ECO:0000313" key="3">
    <source>
        <dbReference type="EMBL" id="KAK0612086.1"/>
    </source>
</evidence>
<accession>A0AA39WCY2</accession>
<organism evidence="3 4">
    <name type="scientific">Immersiella caudata</name>
    <dbReference type="NCBI Taxonomy" id="314043"/>
    <lineage>
        <taxon>Eukaryota</taxon>
        <taxon>Fungi</taxon>
        <taxon>Dikarya</taxon>
        <taxon>Ascomycota</taxon>
        <taxon>Pezizomycotina</taxon>
        <taxon>Sordariomycetes</taxon>
        <taxon>Sordariomycetidae</taxon>
        <taxon>Sordariales</taxon>
        <taxon>Lasiosphaeriaceae</taxon>
        <taxon>Immersiella</taxon>
    </lineage>
</organism>
<feature type="transmembrane region" description="Helical" evidence="2">
    <location>
        <begin position="338"/>
        <end position="357"/>
    </location>
</feature>
<comment type="caution">
    <text evidence="3">The sequence shown here is derived from an EMBL/GenBank/DDBJ whole genome shotgun (WGS) entry which is preliminary data.</text>
</comment>
<keyword evidence="2" id="KW-0472">Membrane</keyword>
<keyword evidence="2" id="KW-0812">Transmembrane</keyword>
<dbReference type="Proteomes" id="UP001175000">
    <property type="component" value="Unassembled WGS sequence"/>
</dbReference>
<keyword evidence="2" id="KW-1133">Transmembrane helix</keyword>
<evidence type="ECO:0000313" key="4">
    <source>
        <dbReference type="Proteomes" id="UP001175000"/>
    </source>
</evidence>
<feature type="region of interest" description="Disordered" evidence="1">
    <location>
        <begin position="304"/>
        <end position="328"/>
    </location>
</feature>
<evidence type="ECO:0000256" key="1">
    <source>
        <dbReference type="SAM" id="MobiDB-lite"/>
    </source>
</evidence>
<name>A0AA39WCY2_9PEZI</name>
<proteinExistence type="predicted"/>